<comment type="caution">
    <text evidence="2">The sequence shown here is derived from an EMBL/GenBank/DDBJ whole genome shotgun (WGS) entry which is preliminary data.</text>
</comment>
<dbReference type="AlphaFoldDB" id="A0A835CUU8"/>
<gene>
    <name evidence="2" type="ORF">HCN44_005641</name>
</gene>
<evidence type="ECO:0000256" key="1">
    <source>
        <dbReference type="SAM" id="Coils"/>
    </source>
</evidence>
<evidence type="ECO:0000313" key="3">
    <source>
        <dbReference type="Proteomes" id="UP000639338"/>
    </source>
</evidence>
<dbReference type="EMBL" id="JACMRX010000001">
    <property type="protein sequence ID" value="KAF7997364.1"/>
    <property type="molecule type" value="Genomic_DNA"/>
</dbReference>
<keyword evidence="1" id="KW-0175">Coiled coil</keyword>
<accession>A0A835CUU8</accession>
<feature type="coiled-coil region" evidence="1">
    <location>
        <begin position="193"/>
        <end position="237"/>
    </location>
</feature>
<feature type="coiled-coil region" evidence="1">
    <location>
        <begin position="129"/>
        <end position="156"/>
    </location>
</feature>
<keyword evidence="3" id="KW-1185">Reference proteome</keyword>
<sequence>MMIPMEKIIQGLCVIIYNLSNQLDKCLIKPSPNLSKEKEQTRYDDEAMGNDLLIKVEKFMNDEQREFENKLKSIQKEQNKKLNLQDACESKGQQKYCSKNNLEASHIYEQLDKLKNQYECLKTCTKSILIMKNQKIDELNMKITKLTNQIEEKNILQRKFNEKQIKKTNESINKDINLNDSFYAEICSLRAVLEIEKQKKLKMTNEIDNLRHNVETKNILKQRVEYLEARCEDLKIQLENKKTFEEQILKKNEELLNSYEDVSRHNKILTQKNEELQWKLGRNNKIVNVLSNNIKTPVKKLSKSLEQEQTDSFIHDDKNSPSNFCSKIKYMVEKSNSVSWTLDIDNFFILDKKNTRPISKHIKLKKNLKRKSLNTWPNNSSTGTLIRRI</sequence>
<reference evidence="2 3" key="1">
    <citation type="submission" date="2020-08" db="EMBL/GenBank/DDBJ databases">
        <title>Aphidius gifuensis genome sequencing and assembly.</title>
        <authorList>
            <person name="Du Z."/>
        </authorList>
    </citation>
    <scope>NUCLEOTIDE SEQUENCE [LARGE SCALE GENOMIC DNA]</scope>
    <source>
        <strain evidence="2">YNYX2018</strain>
        <tissue evidence="2">Adults</tissue>
    </source>
</reference>
<name>A0A835CUU8_APHGI</name>
<organism evidence="2 3">
    <name type="scientific">Aphidius gifuensis</name>
    <name type="common">Parasitoid wasp</name>
    <dbReference type="NCBI Taxonomy" id="684658"/>
    <lineage>
        <taxon>Eukaryota</taxon>
        <taxon>Metazoa</taxon>
        <taxon>Ecdysozoa</taxon>
        <taxon>Arthropoda</taxon>
        <taxon>Hexapoda</taxon>
        <taxon>Insecta</taxon>
        <taxon>Pterygota</taxon>
        <taxon>Neoptera</taxon>
        <taxon>Endopterygota</taxon>
        <taxon>Hymenoptera</taxon>
        <taxon>Apocrita</taxon>
        <taxon>Ichneumonoidea</taxon>
        <taxon>Braconidae</taxon>
        <taxon>Aphidiinae</taxon>
        <taxon>Aphidius</taxon>
    </lineage>
</organism>
<dbReference type="Proteomes" id="UP000639338">
    <property type="component" value="Unassembled WGS sequence"/>
</dbReference>
<protein>
    <submittedName>
        <fullName evidence="2">Uncharacterized protein</fullName>
    </submittedName>
</protein>
<dbReference type="OrthoDB" id="10038993at2759"/>
<evidence type="ECO:0000313" key="2">
    <source>
        <dbReference type="EMBL" id="KAF7997364.1"/>
    </source>
</evidence>
<proteinExistence type="predicted"/>